<comment type="subunit">
    <text evidence="7">Monomer.</text>
</comment>
<keyword evidence="2 7" id="KW-0808">Transferase</keyword>
<proteinExistence type="inferred from homology"/>
<evidence type="ECO:0000256" key="4">
    <source>
        <dbReference type="ARBA" id="ARBA00022777"/>
    </source>
</evidence>
<comment type="subcellular location">
    <subcellularLocation>
        <location evidence="7">Cytoplasm</location>
    </subcellularLocation>
</comment>
<comment type="caution">
    <text evidence="8">The sequence shown here is derived from an EMBL/GenBank/DDBJ whole genome shotgun (WGS) entry which is preliminary data.</text>
</comment>
<comment type="catalytic activity">
    <reaction evidence="7">
        <text>shikimate + ATP = 3-phosphoshikimate + ADP + H(+)</text>
        <dbReference type="Rhea" id="RHEA:13121"/>
        <dbReference type="ChEBI" id="CHEBI:15378"/>
        <dbReference type="ChEBI" id="CHEBI:30616"/>
        <dbReference type="ChEBI" id="CHEBI:36208"/>
        <dbReference type="ChEBI" id="CHEBI:145989"/>
        <dbReference type="ChEBI" id="CHEBI:456216"/>
        <dbReference type="EC" id="2.7.1.71"/>
    </reaction>
</comment>
<dbReference type="RefSeq" id="WP_188459332.1">
    <property type="nucleotide sequence ID" value="NZ_BMGM01000011.1"/>
</dbReference>
<dbReference type="PRINTS" id="PR01100">
    <property type="entry name" value="SHIKIMTKNASE"/>
</dbReference>
<evidence type="ECO:0000313" key="9">
    <source>
        <dbReference type="Proteomes" id="UP000599179"/>
    </source>
</evidence>
<feature type="binding site" evidence="7">
    <location>
        <position position="56"/>
    </location>
    <ligand>
        <name>substrate</name>
    </ligand>
</feature>
<feature type="binding site" evidence="7">
    <location>
        <position position="81"/>
    </location>
    <ligand>
        <name>substrate</name>
    </ligand>
</feature>
<keyword evidence="6 7" id="KW-0057">Aromatic amino acid biosynthesis</keyword>
<gene>
    <name evidence="7 8" type="primary">aroK</name>
    <name evidence="8" type="ORF">GCM10010832_23460</name>
</gene>
<keyword evidence="7" id="KW-0479">Metal-binding</keyword>
<dbReference type="SUPFAM" id="SSF52540">
    <property type="entry name" value="P-loop containing nucleoside triphosphate hydrolases"/>
    <property type="match status" value="1"/>
</dbReference>
<comment type="caution">
    <text evidence="7">Lacks conserved residue(s) required for the propagation of feature annotation.</text>
</comment>
<name>A0ABQ1SLV0_9FLAO</name>
<feature type="binding site" evidence="7">
    <location>
        <position position="122"/>
    </location>
    <ligand>
        <name>ATP</name>
        <dbReference type="ChEBI" id="CHEBI:30616"/>
    </ligand>
</feature>
<evidence type="ECO:0000256" key="3">
    <source>
        <dbReference type="ARBA" id="ARBA00022741"/>
    </source>
</evidence>
<keyword evidence="5 7" id="KW-0067">ATP-binding</keyword>
<dbReference type="Pfam" id="PF01202">
    <property type="entry name" value="SKI"/>
    <property type="match status" value="1"/>
</dbReference>
<dbReference type="InterPro" id="IPR000623">
    <property type="entry name" value="Shikimate_kinase/TSH1"/>
</dbReference>
<feature type="binding site" evidence="7">
    <location>
        <position position="32"/>
    </location>
    <ligand>
        <name>substrate</name>
    </ligand>
</feature>
<accession>A0ABQ1SLV0</accession>
<comment type="pathway">
    <text evidence="7">Metabolic intermediate biosynthesis; chorismate biosynthesis; chorismate from D-erythrose 4-phosphate and phosphoenolpyruvate: step 5/7.</text>
</comment>
<dbReference type="PANTHER" id="PTHR21087">
    <property type="entry name" value="SHIKIMATE KINASE"/>
    <property type="match status" value="1"/>
</dbReference>
<dbReference type="InterPro" id="IPR031322">
    <property type="entry name" value="Shikimate/glucono_kinase"/>
</dbReference>
<evidence type="ECO:0000256" key="2">
    <source>
        <dbReference type="ARBA" id="ARBA00022679"/>
    </source>
</evidence>
<feature type="binding site" evidence="7">
    <location>
        <position position="145"/>
    </location>
    <ligand>
        <name>substrate</name>
    </ligand>
</feature>
<evidence type="ECO:0000256" key="1">
    <source>
        <dbReference type="ARBA" id="ARBA00022605"/>
    </source>
</evidence>
<dbReference type="InterPro" id="IPR027417">
    <property type="entry name" value="P-loop_NTPase"/>
</dbReference>
<dbReference type="GO" id="GO:0016301">
    <property type="term" value="F:kinase activity"/>
    <property type="evidence" value="ECO:0007669"/>
    <property type="project" value="UniProtKB-KW"/>
</dbReference>
<dbReference type="PANTHER" id="PTHR21087:SF16">
    <property type="entry name" value="SHIKIMATE KINASE 1, CHLOROPLASTIC"/>
    <property type="match status" value="1"/>
</dbReference>
<dbReference type="EC" id="2.7.1.71" evidence="7"/>
<protein>
    <recommendedName>
        <fullName evidence="7">Shikimate kinase</fullName>
        <shortName evidence="7">SK</shortName>
        <ecNumber evidence="7">2.7.1.71</ecNumber>
    </recommendedName>
</protein>
<feature type="binding site" evidence="7">
    <location>
        <begin position="10"/>
        <end position="15"/>
    </location>
    <ligand>
        <name>ATP</name>
        <dbReference type="ChEBI" id="CHEBI:30616"/>
    </ligand>
</feature>
<keyword evidence="7" id="KW-0963">Cytoplasm</keyword>
<keyword evidence="7" id="KW-0460">Magnesium</keyword>
<evidence type="ECO:0000256" key="6">
    <source>
        <dbReference type="ARBA" id="ARBA00023141"/>
    </source>
</evidence>
<evidence type="ECO:0000256" key="7">
    <source>
        <dbReference type="HAMAP-Rule" id="MF_00109"/>
    </source>
</evidence>
<dbReference type="EMBL" id="BMGM01000011">
    <property type="protein sequence ID" value="GGE42833.1"/>
    <property type="molecule type" value="Genomic_DNA"/>
</dbReference>
<feature type="binding site" evidence="7">
    <location>
        <position position="14"/>
    </location>
    <ligand>
        <name>Mg(2+)</name>
        <dbReference type="ChEBI" id="CHEBI:18420"/>
    </ligand>
</feature>
<evidence type="ECO:0000313" key="8">
    <source>
        <dbReference type="EMBL" id="GGE42833.1"/>
    </source>
</evidence>
<sequence length="177" mass="20952">MKIVLLGYMSSGKSSVGKELAKHLQIQFVDLDHYIETKLQMNISEIFQQKGEIFFRKIENECLKEVLDNSEHENLVLALGGGTPCYYNNMELINQQENTTSFYLKQNIQTLLERLWEEKESRPLISHYQDLFGLEEFIRKHLFERQFFYLQAKHIVEVSNLNMTQIIETINLKMNNK</sequence>
<comment type="function">
    <text evidence="7">Catalyzes the specific phosphorylation of the 3-hydroxyl group of shikimic acid using ATP as a cosubstrate.</text>
</comment>
<evidence type="ECO:0000256" key="5">
    <source>
        <dbReference type="ARBA" id="ARBA00022840"/>
    </source>
</evidence>
<dbReference type="Gene3D" id="3.40.50.300">
    <property type="entry name" value="P-loop containing nucleotide triphosphate hydrolases"/>
    <property type="match status" value="1"/>
</dbReference>
<keyword evidence="3 7" id="KW-0547">Nucleotide-binding</keyword>
<dbReference type="Proteomes" id="UP000599179">
    <property type="component" value="Unassembled WGS sequence"/>
</dbReference>
<dbReference type="CDD" id="cd00464">
    <property type="entry name" value="SK"/>
    <property type="match status" value="1"/>
</dbReference>
<comment type="cofactor">
    <cofactor evidence="7">
        <name>Mg(2+)</name>
        <dbReference type="ChEBI" id="CHEBI:18420"/>
    </cofactor>
    <text evidence="7">Binds 1 Mg(2+) ion per subunit.</text>
</comment>
<comment type="similarity">
    <text evidence="7">Belongs to the shikimate kinase family.</text>
</comment>
<dbReference type="HAMAP" id="MF_00109">
    <property type="entry name" value="Shikimate_kinase"/>
    <property type="match status" value="1"/>
</dbReference>
<reference evidence="9" key="1">
    <citation type="journal article" date="2019" name="Int. J. Syst. Evol. Microbiol.">
        <title>The Global Catalogue of Microorganisms (GCM) 10K type strain sequencing project: providing services to taxonomists for standard genome sequencing and annotation.</title>
        <authorList>
            <consortium name="The Broad Institute Genomics Platform"/>
            <consortium name="The Broad Institute Genome Sequencing Center for Infectious Disease"/>
            <person name="Wu L."/>
            <person name="Ma J."/>
        </authorList>
    </citation>
    <scope>NUCLEOTIDE SEQUENCE [LARGE SCALE GENOMIC DNA]</scope>
    <source>
        <strain evidence="9">CGMCC 1.12931</strain>
    </source>
</reference>
<keyword evidence="1 7" id="KW-0028">Amino-acid biosynthesis</keyword>
<keyword evidence="4 7" id="KW-0418">Kinase</keyword>
<organism evidence="8 9">
    <name type="scientific">Psychroflexus planctonicus</name>
    <dbReference type="NCBI Taxonomy" id="1526575"/>
    <lineage>
        <taxon>Bacteria</taxon>
        <taxon>Pseudomonadati</taxon>
        <taxon>Bacteroidota</taxon>
        <taxon>Flavobacteriia</taxon>
        <taxon>Flavobacteriales</taxon>
        <taxon>Flavobacteriaceae</taxon>
        <taxon>Psychroflexus</taxon>
    </lineage>
</organism>
<keyword evidence="9" id="KW-1185">Reference proteome</keyword>